<feature type="compositionally biased region" description="Polar residues" evidence="1">
    <location>
        <begin position="83"/>
        <end position="106"/>
    </location>
</feature>
<dbReference type="VEuPathDB" id="FungiDB:TRICI_000236"/>
<sequence length="754" mass="82190">MPNPYKSFWRGSAEEDPERQNEQVENQELDFGTAEPLRSSENDQAVRSSNASAYSESSSTSSYQSSLFSRDASTMNTFTTMDSTSAKSYTTPETEQATSTAESSVASGKPMTVVDLEDIPQLSEPEESAAVSQSSSRGNLRQQRNYGSSFHANIPDVSNELFSALSSPLLSPSTSSNSPRQSMPNMALTVGDELKRLGEDVLSLLNQTVAGELTVNKAAAAINQSLKTSTQAPVLSTVNPGDVALENEPFLRKTLKVVLHFVDNLLNTQQHQSMRMYILRSLYELGIKLKLVPSTSGTVPHPANFSIGTVAEQPSQHTLQELIDTIANSDEPVIAEQEGAFIAPILRGLSPEFSVLSLTFGFPNPDINHYNMVSTLYDFAPDIHIYCQKNYIRACSGKFKAPFRTPTDPNAPPMAMSLATEDAVNLSGTLGGYVYPKIDPSHNLYPLYGKSTFALTCAHTCLTESGGLGKPLICSPSPILISLYKKALVQERDKYPINSEERNGYQDAICEIDEKYPPSKDTQQNQPKSRLGVVAWAERQVVNGSLSDLAIIKCNEGLKCRNFLGDDIFFSEFDPALMFGNLHVKRVVRKLTPGMNVFKYGSTTKYTRGRINGLRIVYWASGRLQSSDFAVASDSMFASGGDSGAWILQKSEDAVTLSSDDSTLRTLSDKDSTTTTGSSNGHCLGAVGMLHSYDGERREFGLFSPMESILERLRQVTRIRWGVVGVPDDDSDELLAGGSESSENSEGSSSDGER</sequence>
<evidence type="ECO:0000313" key="2">
    <source>
        <dbReference type="EMBL" id="KAA8917635.1"/>
    </source>
</evidence>
<dbReference type="Pfam" id="PF08192">
    <property type="entry name" value="Peptidase_S64"/>
    <property type="match status" value="1"/>
</dbReference>
<accession>A0A642VE15</accession>
<dbReference type="InterPro" id="IPR012985">
    <property type="entry name" value="Peptidase_S64_Ssy5"/>
</dbReference>
<evidence type="ECO:0000313" key="3">
    <source>
        <dbReference type="Proteomes" id="UP000761534"/>
    </source>
</evidence>
<protein>
    <recommendedName>
        <fullName evidence="4">SPS-sensor serine protease component SSY5</fullName>
    </recommendedName>
</protein>
<feature type="region of interest" description="Disordered" evidence="1">
    <location>
        <begin position="725"/>
        <end position="754"/>
    </location>
</feature>
<comment type="caution">
    <text evidence="2">The sequence shown here is derived from an EMBL/GenBank/DDBJ whole genome shotgun (WGS) entry which is preliminary data.</text>
</comment>
<gene>
    <name evidence="2" type="ORF">TRICI_000236</name>
</gene>
<feature type="region of interest" description="Disordered" evidence="1">
    <location>
        <begin position="83"/>
        <end position="111"/>
    </location>
</feature>
<dbReference type="Proteomes" id="UP000761534">
    <property type="component" value="Unassembled WGS sequence"/>
</dbReference>
<dbReference type="OrthoDB" id="4096087at2759"/>
<name>A0A642VE15_9ASCO</name>
<proteinExistence type="predicted"/>
<feature type="region of interest" description="Disordered" evidence="1">
    <location>
        <begin position="1"/>
        <end position="69"/>
    </location>
</feature>
<feature type="compositionally biased region" description="Low complexity" evidence="1">
    <location>
        <begin position="737"/>
        <end position="754"/>
    </location>
</feature>
<feature type="compositionally biased region" description="Polar residues" evidence="1">
    <location>
        <begin position="130"/>
        <end position="142"/>
    </location>
</feature>
<evidence type="ECO:0008006" key="4">
    <source>
        <dbReference type="Google" id="ProtNLM"/>
    </source>
</evidence>
<keyword evidence="3" id="KW-1185">Reference proteome</keyword>
<dbReference type="EMBL" id="SWFS01000024">
    <property type="protein sequence ID" value="KAA8917635.1"/>
    <property type="molecule type" value="Genomic_DNA"/>
</dbReference>
<reference evidence="2" key="1">
    <citation type="journal article" date="2019" name="G3 (Bethesda)">
        <title>Genome Assemblies of Two Rare Opportunistic Yeast Pathogens: Diutina rugosa (syn. Candida rugosa) and Trichomonascus ciferrii (syn. Candida ciferrii).</title>
        <authorList>
            <person name="Mixao V."/>
            <person name="Saus E."/>
            <person name="Hansen A.P."/>
            <person name="Lass-Florl C."/>
            <person name="Gabaldon T."/>
        </authorList>
    </citation>
    <scope>NUCLEOTIDE SEQUENCE</scope>
    <source>
        <strain evidence="2">CBS 4856</strain>
    </source>
</reference>
<evidence type="ECO:0000256" key="1">
    <source>
        <dbReference type="SAM" id="MobiDB-lite"/>
    </source>
</evidence>
<feature type="region of interest" description="Disordered" evidence="1">
    <location>
        <begin position="123"/>
        <end position="142"/>
    </location>
</feature>
<dbReference type="AlphaFoldDB" id="A0A642VE15"/>
<feature type="compositionally biased region" description="Low complexity" evidence="1">
    <location>
        <begin position="48"/>
        <end position="69"/>
    </location>
</feature>
<organism evidence="2 3">
    <name type="scientific">Trichomonascus ciferrii</name>
    <dbReference type="NCBI Taxonomy" id="44093"/>
    <lineage>
        <taxon>Eukaryota</taxon>
        <taxon>Fungi</taxon>
        <taxon>Dikarya</taxon>
        <taxon>Ascomycota</taxon>
        <taxon>Saccharomycotina</taxon>
        <taxon>Dipodascomycetes</taxon>
        <taxon>Dipodascales</taxon>
        <taxon>Trichomonascaceae</taxon>
        <taxon>Trichomonascus</taxon>
        <taxon>Trichomonascus ciferrii complex</taxon>
    </lineage>
</organism>